<dbReference type="AlphaFoldDB" id="A0A834HMN1"/>
<dbReference type="PANTHER" id="PTHR47890:SF1">
    <property type="entry name" value="LD24308P"/>
    <property type="match status" value="1"/>
</dbReference>
<evidence type="ECO:0000313" key="1">
    <source>
        <dbReference type="EMBL" id="KAF7265100.1"/>
    </source>
</evidence>
<evidence type="ECO:0000313" key="2">
    <source>
        <dbReference type="Proteomes" id="UP000625711"/>
    </source>
</evidence>
<dbReference type="Pfam" id="PF16061">
    <property type="entry name" value="DUF4803"/>
    <property type="match status" value="1"/>
</dbReference>
<keyword evidence="2" id="KW-1185">Reference proteome</keyword>
<name>A0A834HMN1_RHYFE</name>
<accession>A0A834HMN1</accession>
<feature type="non-terminal residue" evidence="1">
    <location>
        <position position="1"/>
    </location>
</feature>
<protein>
    <submittedName>
        <fullName evidence="1">Uncharacterized protein</fullName>
    </submittedName>
</protein>
<dbReference type="InterPro" id="IPR032062">
    <property type="entry name" value="DUF4803"/>
</dbReference>
<reference evidence="1" key="1">
    <citation type="submission" date="2020-08" db="EMBL/GenBank/DDBJ databases">
        <title>Genome sequencing and assembly of the red palm weevil Rhynchophorus ferrugineus.</title>
        <authorList>
            <person name="Dias G.B."/>
            <person name="Bergman C.M."/>
            <person name="Manee M."/>
        </authorList>
    </citation>
    <scope>NUCLEOTIDE SEQUENCE</scope>
    <source>
        <strain evidence="1">AA-2017</strain>
        <tissue evidence="1">Whole larva</tissue>
    </source>
</reference>
<sequence>MWKHVLWDTTQFDSSASEIYLVDHLIEFDKALRQMSDDIVEPMTPARSTIWLLELYPELRHIDNLYEKFRQYLRDQKEVITVSKKSIDDSIDADEMIRDIRNVQLGANATANKVYAITRNLFQILLEMELMSYYSKEYFQSPQQMYYNFYNVLALRDLKTYIMIEYTYLIDQVLNNGKHNYQPLAIENRKRFEAHYNKTLSSVRSRMVYSSTKYWRTDPESHSKGTTYDEFTRLLQGHIQNEVDMNHQRSCRSTCADYSMAKSYGCYDSDSPYCKLEKCGGRLIGCRFVKSDMDICPARTKSRRYEFIRYENGRLFGKNNNCWKKTVESWHRWFVHCSYCMCLCDDPNILSDRFINLRPVLSDVKANKIITGIKFVKAERVLHMQIQEGQLLPGGHVNQSTVHWVPLESYKITDVGVYKNKDFYQLSYEYRSMALDNVEAPEPNYVVTGVQFVVVNNVVRLSVRFNKMDWMNGIIL</sequence>
<comment type="caution">
    <text evidence="1">The sequence shown here is derived from an EMBL/GenBank/DDBJ whole genome shotgun (WGS) entry which is preliminary data.</text>
</comment>
<dbReference type="PANTHER" id="PTHR47890">
    <property type="entry name" value="LD24308P"/>
    <property type="match status" value="1"/>
</dbReference>
<gene>
    <name evidence="1" type="ORF">GWI33_021515</name>
</gene>
<organism evidence="1 2">
    <name type="scientific">Rhynchophorus ferrugineus</name>
    <name type="common">Red palm weevil</name>
    <name type="synonym">Curculio ferrugineus</name>
    <dbReference type="NCBI Taxonomy" id="354439"/>
    <lineage>
        <taxon>Eukaryota</taxon>
        <taxon>Metazoa</taxon>
        <taxon>Ecdysozoa</taxon>
        <taxon>Arthropoda</taxon>
        <taxon>Hexapoda</taxon>
        <taxon>Insecta</taxon>
        <taxon>Pterygota</taxon>
        <taxon>Neoptera</taxon>
        <taxon>Endopterygota</taxon>
        <taxon>Coleoptera</taxon>
        <taxon>Polyphaga</taxon>
        <taxon>Cucujiformia</taxon>
        <taxon>Curculionidae</taxon>
        <taxon>Dryophthorinae</taxon>
        <taxon>Rhynchophorus</taxon>
    </lineage>
</organism>
<dbReference type="EMBL" id="JAACXV010014880">
    <property type="protein sequence ID" value="KAF7265100.1"/>
    <property type="molecule type" value="Genomic_DNA"/>
</dbReference>
<dbReference type="OrthoDB" id="6366357at2759"/>
<proteinExistence type="predicted"/>
<dbReference type="Proteomes" id="UP000625711">
    <property type="component" value="Unassembled WGS sequence"/>
</dbReference>